<proteinExistence type="inferred from homology"/>
<evidence type="ECO:0000256" key="7">
    <source>
        <dbReference type="ARBA" id="ARBA00023015"/>
    </source>
</evidence>
<dbReference type="Pfam" id="PF03816">
    <property type="entry name" value="LytR_cpsA_psr"/>
    <property type="match status" value="1"/>
</dbReference>
<keyword evidence="4 12" id="KW-0812">Transmembrane</keyword>
<keyword evidence="7" id="KW-0805">Transcription regulation</keyword>
<dbReference type="PANTHER" id="PTHR33392">
    <property type="entry name" value="POLYISOPRENYL-TEICHOIC ACID--PEPTIDOGLYCAN TEICHOIC ACID TRANSFERASE TAGU"/>
    <property type="match status" value="1"/>
</dbReference>
<gene>
    <name evidence="14" type="ORF">PML95_08015</name>
</gene>
<evidence type="ECO:0000313" key="14">
    <source>
        <dbReference type="EMBL" id="WCG22337.1"/>
    </source>
</evidence>
<evidence type="ECO:0000256" key="9">
    <source>
        <dbReference type="ARBA" id="ARBA00023163"/>
    </source>
</evidence>
<evidence type="ECO:0000256" key="8">
    <source>
        <dbReference type="ARBA" id="ARBA00023136"/>
    </source>
</evidence>
<dbReference type="InterPro" id="IPR004474">
    <property type="entry name" value="LytR_CpsA_psr"/>
</dbReference>
<reference evidence="14" key="1">
    <citation type="submission" date="2023-01" db="EMBL/GenBank/DDBJ databases">
        <title>Oxazolidinone resistance genes in florfenicol resistant enterococci from beef cattle and veal calves at slaughter.</title>
        <authorList>
            <person name="Biggel M."/>
        </authorList>
    </citation>
    <scope>NUCLEOTIDE SEQUENCE</scope>
    <source>
        <strain evidence="14">K204-1</strain>
    </source>
</reference>
<evidence type="ECO:0000259" key="13">
    <source>
        <dbReference type="Pfam" id="PF03816"/>
    </source>
</evidence>
<dbReference type="NCBIfam" id="TIGR00350">
    <property type="entry name" value="lytR_cpsA_psr"/>
    <property type="match status" value="1"/>
</dbReference>
<comment type="subcellular location">
    <subcellularLocation>
        <location evidence="1">Cell membrane</location>
        <topology evidence="1">Single-pass type II membrane protein</topology>
    </subcellularLocation>
</comment>
<comment type="function">
    <text evidence="10">Involved in SarA attenuation. Affects resistance to oxacillin and teicoplanin, as well as the synthesis of virulence factors.</text>
</comment>
<dbReference type="GO" id="GO:0005886">
    <property type="term" value="C:plasma membrane"/>
    <property type="evidence" value="ECO:0007669"/>
    <property type="project" value="UniProtKB-SubCell"/>
</dbReference>
<keyword evidence="3" id="KW-1003">Cell membrane</keyword>
<dbReference type="InterPro" id="IPR050922">
    <property type="entry name" value="LytR/CpsA/Psr_CW_biosynth"/>
</dbReference>
<organism evidence="14 15">
    <name type="scientific">Vagococcus lutrae</name>
    <dbReference type="NCBI Taxonomy" id="81947"/>
    <lineage>
        <taxon>Bacteria</taxon>
        <taxon>Bacillati</taxon>
        <taxon>Bacillota</taxon>
        <taxon>Bacilli</taxon>
        <taxon>Lactobacillales</taxon>
        <taxon>Enterococcaceae</taxon>
        <taxon>Vagococcus</taxon>
    </lineage>
</organism>
<dbReference type="RefSeq" id="WP_252999513.1">
    <property type="nucleotide sequence ID" value="NZ_CP116503.1"/>
</dbReference>
<keyword evidence="6 12" id="KW-1133">Transmembrane helix</keyword>
<feature type="domain" description="Cell envelope-related transcriptional attenuator" evidence="13">
    <location>
        <begin position="92"/>
        <end position="233"/>
    </location>
</feature>
<accession>A0AAE9XDU3</accession>
<evidence type="ECO:0000313" key="15">
    <source>
        <dbReference type="Proteomes" id="UP001179600"/>
    </source>
</evidence>
<dbReference type="Gene3D" id="3.40.630.190">
    <property type="entry name" value="LCP protein"/>
    <property type="match status" value="1"/>
</dbReference>
<evidence type="ECO:0000256" key="5">
    <source>
        <dbReference type="ARBA" id="ARBA00022968"/>
    </source>
</evidence>
<keyword evidence="9" id="KW-0804">Transcription</keyword>
<evidence type="ECO:0000256" key="3">
    <source>
        <dbReference type="ARBA" id="ARBA00022475"/>
    </source>
</evidence>
<evidence type="ECO:0000256" key="12">
    <source>
        <dbReference type="SAM" id="Phobius"/>
    </source>
</evidence>
<evidence type="ECO:0000256" key="2">
    <source>
        <dbReference type="ARBA" id="ARBA00006068"/>
    </source>
</evidence>
<protein>
    <recommendedName>
        <fullName evidence="11">Regulatory protein MsrR</fullName>
    </recommendedName>
</protein>
<feature type="transmembrane region" description="Helical" evidence="12">
    <location>
        <begin position="21"/>
        <end position="43"/>
    </location>
</feature>
<keyword evidence="8 12" id="KW-0472">Membrane</keyword>
<dbReference type="Proteomes" id="UP001179600">
    <property type="component" value="Chromosome"/>
</dbReference>
<evidence type="ECO:0000256" key="4">
    <source>
        <dbReference type="ARBA" id="ARBA00022692"/>
    </source>
</evidence>
<dbReference type="PANTHER" id="PTHR33392:SF8">
    <property type="entry name" value="REGULATORY PROTEIN MSRR"/>
    <property type="match status" value="1"/>
</dbReference>
<dbReference type="EMBL" id="CP116507">
    <property type="protein sequence ID" value="WCG22337.1"/>
    <property type="molecule type" value="Genomic_DNA"/>
</dbReference>
<comment type="similarity">
    <text evidence="2">Belongs to the LytR/CpsA/Psr (LCP) family.</text>
</comment>
<evidence type="ECO:0000256" key="11">
    <source>
        <dbReference type="ARBA" id="ARBA00040752"/>
    </source>
</evidence>
<evidence type="ECO:0000256" key="1">
    <source>
        <dbReference type="ARBA" id="ARBA00004401"/>
    </source>
</evidence>
<evidence type="ECO:0000256" key="6">
    <source>
        <dbReference type="ARBA" id="ARBA00022989"/>
    </source>
</evidence>
<sequence length="316" mass="35430">MSRMSRHENKPHKKVTGQNMSVAQSIAKFLLLILILSTAFFMYEYKKGARTAQHDDKIETLPPVAFNGEKSPKGGLNVLLLGSDSRGSDLGRADTIVLARYDQKSRTPKMVSFMRDLFVEIPGYGWNKLNAAYAYGGPELVRETLKLNFGVTSQYYVVMSFESFPKIVDTLLTNGLELNVEKDIEVDGIELKQGNQRLTGEEALAYARFRMDEEGDFGRVRRQQQVLTAMMHQGLSFKNIAHVPETIGMAQGYASTNLKANVYPTIVKDFILSKNKALEKLSVPVEGSFSFQDYDGIGSVVEFNQEQNLQALDDFL</sequence>
<keyword evidence="5" id="KW-0735">Signal-anchor</keyword>
<name>A0AAE9XDU3_9ENTE</name>
<evidence type="ECO:0000256" key="10">
    <source>
        <dbReference type="ARBA" id="ARBA00037178"/>
    </source>
</evidence>
<dbReference type="AlphaFoldDB" id="A0AAE9XDU3"/>